<keyword evidence="3" id="KW-1185">Reference proteome</keyword>
<evidence type="ECO:0000256" key="1">
    <source>
        <dbReference type="ARBA" id="ARBA00009431"/>
    </source>
</evidence>
<dbReference type="GO" id="GO:0004185">
    <property type="term" value="F:serine-type carboxypeptidase activity"/>
    <property type="evidence" value="ECO:0007669"/>
    <property type="project" value="InterPro"/>
</dbReference>
<dbReference type="AlphaFoldDB" id="A0A3P7X8V1"/>
<dbReference type="InterPro" id="IPR029058">
    <property type="entry name" value="AB_hydrolase_fold"/>
</dbReference>
<sequence length="157" mass="17908">MLLSAVSSSGKKLQIKTQLMQSKVNIDTPYIQPRTIYTHSTDSLGGFPCYMYGSTTQYLNQPYVRDALHIPNYIPSYQLCNLNITYDSLYNDTTLLFQQLLNSNYSLNVLLYNGDLDTACNFLQGEWFMENFANSNAMVSFSMVVFNNTKVTILPNF</sequence>
<dbReference type="Pfam" id="PF00450">
    <property type="entry name" value="Peptidase_S10"/>
    <property type="match status" value="1"/>
</dbReference>
<accession>A0A3P7X8V1</accession>
<gene>
    <name evidence="2" type="ORF">BTMF_LOCUS15785</name>
</gene>
<dbReference type="Gene3D" id="3.40.50.1820">
    <property type="entry name" value="alpha/beta hydrolase"/>
    <property type="match status" value="1"/>
</dbReference>
<dbReference type="GO" id="GO:0006508">
    <property type="term" value="P:proteolysis"/>
    <property type="evidence" value="ECO:0007669"/>
    <property type="project" value="InterPro"/>
</dbReference>
<proteinExistence type="inferred from homology"/>
<comment type="similarity">
    <text evidence="1">Belongs to the peptidase S10 family.</text>
</comment>
<evidence type="ECO:0000313" key="2">
    <source>
        <dbReference type="EMBL" id="VDO55827.1"/>
    </source>
</evidence>
<dbReference type="Proteomes" id="UP000280834">
    <property type="component" value="Unassembled WGS sequence"/>
</dbReference>
<dbReference type="SUPFAM" id="SSF53474">
    <property type="entry name" value="alpha/beta-Hydrolases"/>
    <property type="match status" value="1"/>
</dbReference>
<name>A0A3P7X8V1_9BILA</name>
<reference evidence="2 3" key="1">
    <citation type="submission" date="2018-11" db="EMBL/GenBank/DDBJ databases">
        <authorList>
            <consortium name="Pathogen Informatics"/>
        </authorList>
    </citation>
    <scope>NUCLEOTIDE SEQUENCE [LARGE SCALE GENOMIC DNA]</scope>
</reference>
<evidence type="ECO:0000313" key="3">
    <source>
        <dbReference type="Proteomes" id="UP000280834"/>
    </source>
</evidence>
<protein>
    <submittedName>
        <fullName evidence="2">Uncharacterized protein</fullName>
    </submittedName>
</protein>
<organism evidence="2 3">
    <name type="scientific">Brugia timori</name>
    <dbReference type="NCBI Taxonomy" id="42155"/>
    <lineage>
        <taxon>Eukaryota</taxon>
        <taxon>Metazoa</taxon>
        <taxon>Ecdysozoa</taxon>
        <taxon>Nematoda</taxon>
        <taxon>Chromadorea</taxon>
        <taxon>Rhabditida</taxon>
        <taxon>Spirurina</taxon>
        <taxon>Spiruromorpha</taxon>
        <taxon>Filarioidea</taxon>
        <taxon>Onchocercidae</taxon>
        <taxon>Brugia</taxon>
    </lineage>
</organism>
<dbReference type="InterPro" id="IPR001563">
    <property type="entry name" value="Peptidase_S10"/>
</dbReference>
<dbReference type="EMBL" id="UZAG01023141">
    <property type="protein sequence ID" value="VDO55827.1"/>
    <property type="molecule type" value="Genomic_DNA"/>
</dbReference>